<keyword evidence="2" id="KW-0732">Signal</keyword>
<organism evidence="3 4">
    <name type="scientific">Chondromyces crocatus</name>
    <dbReference type="NCBI Taxonomy" id="52"/>
    <lineage>
        <taxon>Bacteria</taxon>
        <taxon>Pseudomonadati</taxon>
        <taxon>Myxococcota</taxon>
        <taxon>Polyangia</taxon>
        <taxon>Polyangiales</taxon>
        <taxon>Polyangiaceae</taxon>
        <taxon>Chondromyces</taxon>
    </lineage>
</organism>
<feature type="signal peptide" evidence="2">
    <location>
        <begin position="1"/>
        <end position="22"/>
    </location>
</feature>
<protein>
    <recommendedName>
        <fullName evidence="5">DUF3829 domain-containing protein</fullName>
    </recommendedName>
</protein>
<feature type="chain" id="PRO_5005459179" description="DUF3829 domain-containing protein" evidence="2">
    <location>
        <begin position="23"/>
        <end position="420"/>
    </location>
</feature>
<keyword evidence="4" id="KW-1185">Reference proteome</keyword>
<dbReference type="OrthoDB" id="5497550at2"/>
<evidence type="ECO:0008006" key="5">
    <source>
        <dbReference type="Google" id="ProtNLM"/>
    </source>
</evidence>
<evidence type="ECO:0000313" key="3">
    <source>
        <dbReference type="EMBL" id="AKT38026.1"/>
    </source>
</evidence>
<dbReference type="PROSITE" id="PS51257">
    <property type="entry name" value="PROKAR_LIPOPROTEIN"/>
    <property type="match status" value="1"/>
</dbReference>
<dbReference type="Proteomes" id="UP000067626">
    <property type="component" value="Chromosome"/>
</dbReference>
<feature type="region of interest" description="Disordered" evidence="1">
    <location>
        <begin position="386"/>
        <end position="420"/>
    </location>
</feature>
<dbReference type="KEGG" id="ccro:CMC5_021670"/>
<dbReference type="RefSeq" id="WP_050430314.1">
    <property type="nucleotide sequence ID" value="NZ_CP012159.1"/>
</dbReference>
<gene>
    <name evidence="3" type="ORF">CMC5_021670</name>
</gene>
<feature type="compositionally biased region" description="Pro residues" evidence="1">
    <location>
        <begin position="410"/>
        <end position="420"/>
    </location>
</feature>
<feature type="region of interest" description="Disordered" evidence="1">
    <location>
        <begin position="91"/>
        <end position="171"/>
    </location>
</feature>
<evidence type="ECO:0000256" key="2">
    <source>
        <dbReference type="SAM" id="SignalP"/>
    </source>
</evidence>
<reference evidence="3 4" key="1">
    <citation type="submission" date="2015-07" db="EMBL/GenBank/DDBJ databases">
        <title>Genome analysis of myxobacterium Chondromyces crocatus Cm c5 reveals a high potential for natural compound synthesis and the genetic basis for the loss of fruiting body formation.</title>
        <authorList>
            <person name="Zaburannyi N."/>
            <person name="Bunk B."/>
            <person name="Maier J."/>
            <person name="Overmann J."/>
            <person name="Mueller R."/>
        </authorList>
    </citation>
    <scope>NUCLEOTIDE SEQUENCE [LARGE SCALE GENOMIC DNA]</scope>
    <source>
        <strain evidence="3 4">Cm c5</strain>
    </source>
</reference>
<evidence type="ECO:0000313" key="4">
    <source>
        <dbReference type="Proteomes" id="UP000067626"/>
    </source>
</evidence>
<feature type="region of interest" description="Disordered" evidence="1">
    <location>
        <begin position="21"/>
        <end position="54"/>
    </location>
</feature>
<proteinExistence type="predicted"/>
<name>A0A0K1EAW7_CHOCO</name>
<dbReference type="EMBL" id="CP012159">
    <property type="protein sequence ID" value="AKT38026.1"/>
    <property type="molecule type" value="Genomic_DNA"/>
</dbReference>
<dbReference type="AlphaFoldDB" id="A0A0K1EAW7"/>
<accession>A0A0K1EAW7</accession>
<evidence type="ECO:0000256" key="1">
    <source>
        <dbReference type="SAM" id="MobiDB-lite"/>
    </source>
</evidence>
<feature type="compositionally biased region" description="Basic and acidic residues" evidence="1">
    <location>
        <begin position="139"/>
        <end position="159"/>
    </location>
</feature>
<dbReference type="InterPro" id="IPR024291">
    <property type="entry name" value="DUF3829"/>
</dbReference>
<sequence>MKPVRSLLSIALVLVTSGVAGCKEDPPPAKQEPVAADSASAKGKPNMRPPVAPLAKVDPQTMKEYRVDVCYFGTLTLKQARDAYLASLGKDEPSEKKIPNFGNPAAKADGRPTPEGKLAPPGKLDLRSAAKGATTGAPDAKEGPGREPRGLDGARKPGEGRPPFNFVGRAPHERNARACTVAAGLKEPAFPEVDAALAAFAPYAVELAKNIASAQNYYQREEYKKDGFEKGKELHKKLIADFGKLDELHSQLGVAVAAHREKSAPDASKWEEGQKVAMDAFSNARAVMLGLIGTKVDVEAHKAAVKKLEDAAAALKTFGESHQADPWPKILTPALEGMLRTLKDAEPKLTEKGIEPETFLPVITSFTAVIEAKHRALSRALIAQGQTQPRPMMPHQPGAIPHMPGAPEAPEAPPAEPETK</sequence>
<dbReference type="Pfam" id="PF12889">
    <property type="entry name" value="DUF3829"/>
    <property type="match status" value="1"/>
</dbReference>